<dbReference type="EMBL" id="NMQW01000002">
    <property type="protein sequence ID" value="OXM87692.1"/>
    <property type="molecule type" value="Genomic_DNA"/>
</dbReference>
<proteinExistence type="inferred from homology"/>
<evidence type="ECO:0000313" key="4">
    <source>
        <dbReference type="Proteomes" id="UP000215509"/>
    </source>
</evidence>
<sequence>MSFQGKVIMVTGAGQGIGQAIAIAYAQQGGCLIVVDREEDRLRHTVQRIREAGAEAFEYIVDVSKPEQLEACFQQITDHHGRLDILINNAGLGRWVSPYELSLKDWDYVINTNLRGTFVCSREAAKLMKKQETGGSIVNIASTRAFMSEPSSEAYAASKGGIVALTHALAVSLGPDKIQVNAISPGWIETGDYNALKPSDHAQHPAGRVGRPDDIARACLYLTHPDNRFVTGTNVMIDGGMTRKMIYEE</sequence>
<dbReference type="AlphaFoldDB" id="A0A229UW78"/>
<accession>A0A229UW78</accession>
<dbReference type="PRINTS" id="PR00081">
    <property type="entry name" value="GDHRDH"/>
</dbReference>
<dbReference type="GO" id="GO:0016616">
    <property type="term" value="F:oxidoreductase activity, acting on the CH-OH group of donors, NAD or NADP as acceptor"/>
    <property type="evidence" value="ECO:0007669"/>
    <property type="project" value="TreeGrafter"/>
</dbReference>
<protein>
    <submittedName>
        <fullName evidence="3">3-ketoacyl-ACP reductase</fullName>
    </submittedName>
</protein>
<dbReference type="PANTHER" id="PTHR42760:SF115">
    <property type="entry name" value="3-OXOACYL-[ACYL-CARRIER-PROTEIN] REDUCTASE FABG"/>
    <property type="match status" value="1"/>
</dbReference>
<dbReference type="InterPro" id="IPR002347">
    <property type="entry name" value="SDR_fam"/>
</dbReference>
<keyword evidence="2" id="KW-0560">Oxidoreductase</keyword>
<dbReference type="Pfam" id="PF13561">
    <property type="entry name" value="adh_short_C2"/>
    <property type="match status" value="1"/>
</dbReference>
<dbReference type="PRINTS" id="PR00080">
    <property type="entry name" value="SDRFAMILY"/>
</dbReference>
<organism evidence="3 4">
    <name type="scientific">Paenibacillus rigui</name>
    <dbReference type="NCBI Taxonomy" id="554312"/>
    <lineage>
        <taxon>Bacteria</taxon>
        <taxon>Bacillati</taxon>
        <taxon>Bacillota</taxon>
        <taxon>Bacilli</taxon>
        <taxon>Bacillales</taxon>
        <taxon>Paenibacillaceae</taxon>
        <taxon>Paenibacillus</taxon>
    </lineage>
</organism>
<dbReference type="FunFam" id="3.40.50.720:FF:000084">
    <property type="entry name" value="Short-chain dehydrogenase reductase"/>
    <property type="match status" value="1"/>
</dbReference>
<evidence type="ECO:0000256" key="2">
    <source>
        <dbReference type="ARBA" id="ARBA00023002"/>
    </source>
</evidence>
<dbReference type="CDD" id="cd05233">
    <property type="entry name" value="SDR_c"/>
    <property type="match status" value="1"/>
</dbReference>
<evidence type="ECO:0000313" key="3">
    <source>
        <dbReference type="EMBL" id="OXM87692.1"/>
    </source>
</evidence>
<dbReference type="GO" id="GO:0008206">
    <property type="term" value="P:bile acid metabolic process"/>
    <property type="evidence" value="ECO:0007669"/>
    <property type="project" value="UniProtKB-ARBA"/>
</dbReference>
<dbReference type="SUPFAM" id="SSF51735">
    <property type="entry name" value="NAD(P)-binding Rossmann-fold domains"/>
    <property type="match status" value="1"/>
</dbReference>
<keyword evidence="4" id="KW-1185">Reference proteome</keyword>
<dbReference type="Gene3D" id="3.40.50.720">
    <property type="entry name" value="NAD(P)-binding Rossmann-like Domain"/>
    <property type="match status" value="1"/>
</dbReference>
<dbReference type="NCBIfam" id="NF005559">
    <property type="entry name" value="PRK07231.1"/>
    <property type="match status" value="1"/>
</dbReference>
<dbReference type="Proteomes" id="UP000215509">
    <property type="component" value="Unassembled WGS sequence"/>
</dbReference>
<gene>
    <name evidence="3" type="ORF">CF651_00805</name>
</gene>
<dbReference type="InterPro" id="IPR036291">
    <property type="entry name" value="NAD(P)-bd_dom_sf"/>
</dbReference>
<comment type="caution">
    <text evidence="3">The sequence shown here is derived from an EMBL/GenBank/DDBJ whole genome shotgun (WGS) entry which is preliminary data.</text>
</comment>
<dbReference type="RefSeq" id="WP_094012942.1">
    <property type="nucleotide sequence ID" value="NZ_NMQW01000002.1"/>
</dbReference>
<reference evidence="3 4" key="1">
    <citation type="submission" date="2017-07" db="EMBL/GenBank/DDBJ databases">
        <title>Genome sequencing and assembly of Paenibacillus rigui.</title>
        <authorList>
            <person name="Mayilraj S."/>
        </authorList>
    </citation>
    <scope>NUCLEOTIDE SEQUENCE [LARGE SCALE GENOMIC DNA]</scope>
    <source>
        <strain evidence="3 4">JCM 16352</strain>
    </source>
</reference>
<evidence type="ECO:0000256" key="1">
    <source>
        <dbReference type="ARBA" id="ARBA00006484"/>
    </source>
</evidence>
<dbReference type="PANTHER" id="PTHR42760">
    <property type="entry name" value="SHORT-CHAIN DEHYDROGENASES/REDUCTASES FAMILY MEMBER"/>
    <property type="match status" value="1"/>
</dbReference>
<dbReference type="InterPro" id="IPR020904">
    <property type="entry name" value="Sc_DH/Rdtase_CS"/>
</dbReference>
<comment type="similarity">
    <text evidence="1">Belongs to the short-chain dehydrogenases/reductases (SDR) family.</text>
</comment>
<name>A0A229UW78_9BACL</name>
<dbReference type="OrthoDB" id="9803333at2"/>
<dbReference type="PROSITE" id="PS00061">
    <property type="entry name" value="ADH_SHORT"/>
    <property type="match status" value="1"/>
</dbReference>